<sequence>MSTELARRLQTSLGGFSEITAVSQRAINAGLVKLVKEHPELAHVKCKSKAGHYLDAEIEQPLISLKVTGASLGKVDYEIKGWTVAFNVQIDLATIEPGSAEDKEVRGAIKQPGDYSLTSLFLTFNSNMKHCDFKGANLDSDDIITLGGILAKWFVDEGPMIDRRKRTVAYGLHTAKPDTVNADAPSFPPTSLKLQTYEYIAPGEDKPKEGLENGRNNMLLYLQMTDSKKFPSEPILPYSGNFVSDGMDGTMCIEKGIFWDRYLLRTTGPRLLHLFNNATYAWVKSTNLSQVTEPDWEIGIGDGGHGDMNFFNWAPSTDGSMSWTWGDPPQDEQHKITKETHGRLEITCTTKNRMEAQPGSNIIDLSGKTNILADGGCGGGMSAPWACSYKVHVWLEWQTKVTLNAVEDGGFSLSLDLAKNNFKVGADEVKTDCAMAIGVMDRLVKACDKMKTQLEDSLAKAPLHDIAAKLQTDLNNSARFVVPGKGTFKYQNPVFNNNGDVMIEVGYK</sequence>
<dbReference type="AlphaFoldDB" id="A0A1L9R4G2"/>
<name>A0A1L9R4G2_ASPWE</name>
<accession>A0A1L9R4G2</accession>
<dbReference type="RefSeq" id="XP_040683477.1">
    <property type="nucleotide sequence ID" value="XM_040829907.1"/>
</dbReference>
<dbReference type="Proteomes" id="UP000184383">
    <property type="component" value="Unassembled WGS sequence"/>
</dbReference>
<organism evidence="1 2">
    <name type="scientific">Aspergillus wentii DTO 134E9</name>
    <dbReference type="NCBI Taxonomy" id="1073089"/>
    <lineage>
        <taxon>Eukaryota</taxon>
        <taxon>Fungi</taxon>
        <taxon>Dikarya</taxon>
        <taxon>Ascomycota</taxon>
        <taxon>Pezizomycotina</taxon>
        <taxon>Eurotiomycetes</taxon>
        <taxon>Eurotiomycetidae</taxon>
        <taxon>Eurotiales</taxon>
        <taxon>Aspergillaceae</taxon>
        <taxon>Aspergillus</taxon>
        <taxon>Aspergillus subgen. Cremei</taxon>
    </lineage>
</organism>
<dbReference type="EMBL" id="KV878218">
    <property type="protein sequence ID" value="OJJ29800.1"/>
    <property type="molecule type" value="Genomic_DNA"/>
</dbReference>
<keyword evidence="2" id="KW-1185">Reference proteome</keyword>
<protein>
    <submittedName>
        <fullName evidence="1">Uncharacterized protein</fullName>
    </submittedName>
</protein>
<dbReference type="OrthoDB" id="5429442at2759"/>
<dbReference type="VEuPathDB" id="FungiDB:ASPWEDRAFT_165498"/>
<gene>
    <name evidence="1" type="ORF">ASPWEDRAFT_165498</name>
</gene>
<evidence type="ECO:0000313" key="1">
    <source>
        <dbReference type="EMBL" id="OJJ29800.1"/>
    </source>
</evidence>
<proteinExistence type="predicted"/>
<reference evidence="2" key="1">
    <citation type="journal article" date="2017" name="Genome Biol.">
        <title>Comparative genomics reveals high biological diversity and specific adaptations in the industrially and medically important fungal genus Aspergillus.</title>
        <authorList>
            <person name="de Vries R.P."/>
            <person name="Riley R."/>
            <person name="Wiebenga A."/>
            <person name="Aguilar-Osorio G."/>
            <person name="Amillis S."/>
            <person name="Uchima C.A."/>
            <person name="Anderluh G."/>
            <person name="Asadollahi M."/>
            <person name="Askin M."/>
            <person name="Barry K."/>
            <person name="Battaglia E."/>
            <person name="Bayram O."/>
            <person name="Benocci T."/>
            <person name="Braus-Stromeyer S.A."/>
            <person name="Caldana C."/>
            <person name="Canovas D."/>
            <person name="Cerqueira G.C."/>
            <person name="Chen F."/>
            <person name="Chen W."/>
            <person name="Choi C."/>
            <person name="Clum A."/>
            <person name="Dos Santos R.A."/>
            <person name="Damasio A.R."/>
            <person name="Diallinas G."/>
            <person name="Emri T."/>
            <person name="Fekete E."/>
            <person name="Flipphi M."/>
            <person name="Freyberg S."/>
            <person name="Gallo A."/>
            <person name="Gournas C."/>
            <person name="Habgood R."/>
            <person name="Hainaut M."/>
            <person name="Harispe M.L."/>
            <person name="Henrissat B."/>
            <person name="Hilden K.S."/>
            <person name="Hope R."/>
            <person name="Hossain A."/>
            <person name="Karabika E."/>
            <person name="Karaffa L."/>
            <person name="Karanyi Z."/>
            <person name="Krasevec N."/>
            <person name="Kuo A."/>
            <person name="Kusch H."/>
            <person name="LaButti K."/>
            <person name="Lagendijk E.L."/>
            <person name="Lapidus A."/>
            <person name="Levasseur A."/>
            <person name="Lindquist E."/>
            <person name="Lipzen A."/>
            <person name="Logrieco A.F."/>
            <person name="MacCabe A."/>
            <person name="Maekelae M.R."/>
            <person name="Malavazi I."/>
            <person name="Melin P."/>
            <person name="Meyer V."/>
            <person name="Mielnichuk N."/>
            <person name="Miskei M."/>
            <person name="Molnar A.P."/>
            <person name="Mule G."/>
            <person name="Ngan C.Y."/>
            <person name="Orejas M."/>
            <person name="Orosz E."/>
            <person name="Ouedraogo J.P."/>
            <person name="Overkamp K.M."/>
            <person name="Park H.-S."/>
            <person name="Perrone G."/>
            <person name="Piumi F."/>
            <person name="Punt P.J."/>
            <person name="Ram A.F."/>
            <person name="Ramon A."/>
            <person name="Rauscher S."/>
            <person name="Record E."/>
            <person name="Riano-Pachon D.M."/>
            <person name="Robert V."/>
            <person name="Roehrig J."/>
            <person name="Ruller R."/>
            <person name="Salamov A."/>
            <person name="Salih N.S."/>
            <person name="Samson R.A."/>
            <person name="Sandor E."/>
            <person name="Sanguinetti M."/>
            <person name="Schuetze T."/>
            <person name="Sepcic K."/>
            <person name="Shelest E."/>
            <person name="Sherlock G."/>
            <person name="Sophianopoulou V."/>
            <person name="Squina F.M."/>
            <person name="Sun H."/>
            <person name="Susca A."/>
            <person name="Todd R.B."/>
            <person name="Tsang A."/>
            <person name="Unkles S.E."/>
            <person name="van de Wiele N."/>
            <person name="van Rossen-Uffink D."/>
            <person name="Oliveira J.V."/>
            <person name="Vesth T.C."/>
            <person name="Visser J."/>
            <person name="Yu J.-H."/>
            <person name="Zhou M."/>
            <person name="Andersen M.R."/>
            <person name="Archer D.B."/>
            <person name="Baker S.E."/>
            <person name="Benoit I."/>
            <person name="Brakhage A.A."/>
            <person name="Braus G.H."/>
            <person name="Fischer R."/>
            <person name="Frisvad J.C."/>
            <person name="Goldman G.H."/>
            <person name="Houbraken J."/>
            <person name="Oakley B."/>
            <person name="Pocsi I."/>
            <person name="Scazzocchio C."/>
            <person name="Seiboth B."/>
            <person name="vanKuyk P.A."/>
            <person name="Wortman J."/>
            <person name="Dyer P.S."/>
            <person name="Grigoriev I.V."/>
        </authorList>
    </citation>
    <scope>NUCLEOTIDE SEQUENCE [LARGE SCALE GENOMIC DNA]</scope>
    <source>
        <strain evidence="2">DTO 134E9</strain>
    </source>
</reference>
<evidence type="ECO:0000313" key="2">
    <source>
        <dbReference type="Proteomes" id="UP000184383"/>
    </source>
</evidence>
<dbReference type="GeneID" id="63745755"/>